<evidence type="ECO:0000256" key="1">
    <source>
        <dbReference type="ARBA" id="ARBA00022649"/>
    </source>
</evidence>
<dbReference type="AlphaFoldDB" id="A0A4R8LCB3"/>
<protein>
    <recommendedName>
        <fullName evidence="5">Ribonuclease VapC</fullName>
        <shortName evidence="5">RNase VapC</shortName>
        <ecNumber evidence="5">3.1.-.-</ecNumber>
    </recommendedName>
    <alternativeName>
        <fullName evidence="5">Toxin VapC</fullName>
    </alternativeName>
</protein>
<evidence type="ECO:0000256" key="2">
    <source>
        <dbReference type="ARBA" id="ARBA00022722"/>
    </source>
</evidence>
<dbReference type="SMART" id="SM00670">
    <property type="entry name" value="PINc"/>
    <property type="match status" value="1"/>
</dbReference>
<dbReference type="InterPro" id="IPR022907">
    <property type="entry name" value="VapC_family"/>
</dbReference>
<sequence length="136" mass="15420">MKSVLLDTNIILRFLLDDHPHHSPAATNLFMKAEQGEIKLVIDPMIVAECCYVLEGQVYQFPKELIASHLIPVLTHEGVQCEGLMTVLDGLDIYVEHRLEFADAYLIALARNHRFEVATFDNKMARIANAVFQDLL</sequence>
<keyword evidence="2 5" id="KW-0540">Nuclease</keyword>
<comment type="similarity">
    <text evidence="5">Belongs to the PINc/VapC protein family.</text>
</comment>
<dbReference type="GO" id="GO:0090729">
    <property type="term" value="F:toxin activity"/>
    <property type="evidence" value="ECO:0007669"/>
    <property type="project" value="UniProtKB-KW"/>
</dbReference>
<keyword evidence="5" id="KW-0460">Magnesium</keyword>
<accession>A0A4R8LCB3</accession>
<dbReference type="Gene3D" id="3.40.50.1010">
    <property type="entry name" value="5'-nuclease"/>
    <property type="match status" value="1"/>
</dbReference>
<keyword evidence="4 5" id="KW-0378">Hydrolase</keyword>
<dbReference type="Pfam" id="PF01850">
    <property type="entry name" value="PIN"/>
    <property type="match status" value="1"/>
</dbReference>
<keyword evidence="3 5" id="KW-0479">Metal-binding</keyword>
<dbReference type="EMBL" id="SORF01000019">
    <property type="protein sequence ID" value="TDY40593.1"/>
    <property type="molecule type" value="Genomic_DNA"/>
</dbReference>
<keyword evidence="1 5" id="KW-1277">Toxin-antitoxin system</keyword>
<gene>
    <name evidence="5" type="primary">vapC</name>
    <name evidence="7" type="ORF">C7445_11913</name>
</gene>
<feature type="domain" description="PIN" evidence="6">
    <location>
        <begin position="2"/>
        <end position="126"/>
    </location>
</feature>
<dbReference type="GO" id="GO:0000287">
    <property type="term" value="F:magnesium ion binding"/>
    <property type="evidence" value="ECO:0007669"/>
    <property type="project" value="UniProtKB-UniRule"/>
</dbReference>
<dbReference type="OrthoDB" id="9789052at2"/>
<comment type="caution">
    <text evidence="7">The sequence shown here is derived from an EMBL/GenBank/DDBJ whole genome shotgun (WGS) entry which is preliminary data.</text>
</comment>
<name>A0A4R8LCB3_9BACL</name>
<keyword evidence="8" id="KW-1185">Reference proteome</keyword>
<dbReference type="GO" id="GO:0004540">
    <property type="term" value="F:RNA nuclease activity"/>
    <property type="evidence" value="ECO:0007669"/>
    <property type="project" value="InterPro"/>
</dbReference>
<evidence type="ECO:0000259" key="6">
    <source>
        <dbReference type="SMART" id="SM00670"/>
    </source>
</evidence>
<evidence type="ECO:0000313" key="7">
    <source>
        <dbReference type="EMBL" id="TDY40593.1"/>
    </source>
</evidence>
<dbReference type="EC" id="3.1.-.-" evidence="5"/>
<comment type="function">
    <text evidence="5">Toxic component of a toxin-antitoxin (TA) system. An RNase.</text>
</comment>
<dbReference type="GO" id="GO:0016787">
    <property type="term" value="F:hydrolase activity"/>
    <property type="evidence" value="ECO:0007669"/>
    <property type="project" value="UniProtKB-KW"/>
</dbReference>
<evidence type="ECO:0000313" key="8">
    <source>
        <dbReference type="Proteomes" id="UP000294581"/>
    </source>
</evidence>
<reference evidence="7 8" key="1">
    <citation type="submission" date="2019-03" db="EMBL/GenBank/DDBJ databases">
        <title>Genomic Encyclopedia of Type Strains, Phase IV (KMG-IV): sequencing the most valuable type-strain genomes for metagenomic binning, comparative biology and taxonomic classification.</title>
        <authorList>
            <person name="Goeker M."/>
        </authorList>
    </citation>
    <scope>NUCLEOTIDE SEQUENCE [LARGE SCALE GENOMIC DNA]</scope>
    <source>
        <strain evidence="7 8">DSM 17974</strain>
    </source>
</reference>
<keyword evidence="5" id="KW-0800">Toxin</keyword>
<dbReference type="InterPro" id="IPR002716">
    <property type="entry name" value="PIN_dom"/>
</dbReference>
<dbReference type="RefSeq" id="WP_134161027.1">
    <property type="nucleotide sequence ID" value="NZ_BSUS01000003.1"/>
</dbReference>
<evidence type="ECO:0000256" key="4">
    <source>
        <dbReference type="ARBA" id="ARBA00022801"/>
    </source>
</evidence>
<dbReference type="HAMAP" id="MF_00265">
    <property type="entry name" value="VapC_Nob1"/>
    <property type="match status" value="1"/>
</dbReference>
<proteinExistence type="inferred from homology"/>
<evidence type="ECO:0000256" key="3">
    <source>
        <dbReference type="ARBA" id="ARBA00022723"/>
    </source>
</evidence>
<dbReference type="SUPFAM" id="SSF88723">
    <property type="entry name" value="PIN domain-like"/>
    <property type="match status" value="1"/>
</dbReference>
<feature type="binding site" evidence="5">
    <location>
        <position position="103"/>
    </location>
    <ligand>
        <name>Mg(2+)</name>
        <dbReference type="ChEBI" id="CHEBI:18420"/>
    </ligand>
</feature>
<feature type="binding site" evidence="5">
    <location>
        <position position="7"/>
    </location>
    <ligand>
        <name>Mg(2+)</name>
        <dbReference type="ChEBI" id="CHEBI:18420"/>
    </ligand>
</feature>
<comment type="cofactor">
    <cofactor evidence="5">
        <name>Mg(2+)</name>
        <dbReference type="ChEBI" id="CHEBI:18420"/>
    </cofactor>
</comment>
<evidence type="ECO:0000256" key="5">
    <source>
        <dbReference type="HAMAP-Rule" id="MF_00265"/>
    </source>
</evidence>
<dbReference type="InterPro" id="IPR029060">
    <property type="entry name" value="PIN-like_dom_sf"/>
</dbReference>
<organism evidence="7 8">
    <name type="scientific">Alicyclobacillus sacchari</name>
    <dbReference type="NCBI Taxonomy" id="392010"/>
    <lineage>
        <taxon>Bacteria</taxon>
        <taxon>Bacillati</taxon>
        <taxon>Bacillota</taxon>
        <taxon>Bacilli</taxon>
        <taxon>Bacillales</taxon>
        <taxon>Alicyclobacillaceae</taxon>
        <taxon>Alicyclobacillus</taxon>
    </lineage>
</organism>
<dbReference type="Proteomes" id="UP000294581">
    <property type="component" value="Unassembled WGS sequence"/>
</dbReference>